<gene>
    <name evidence="1" type="ORF">A3D71_02795</name>
</gene>
<dbReference type="Proteomes" id="UP000177652">
    <property type="component" value="Unassembled WGS sequence"/>
</dbReference>
<organism evidence="1 2">
    <name type="scientific">Candidatus Kaiserbacteria bacterium RIFCSPHIGHO2_02_FULL_55_20</name>
    <dbReference type="NCBI Taxonomy" id="1798497"/>
    <lineage>
        <taxon>Bacteria</taxon>
        <taxon>Candidatus Kaiseribacteriota</taxon>
    </lineage>
</organism>
<dbReference type="EMBL" id="MFLK01000001">
    <property type="protein sequence ID" value="OGG66560.1"/>
    <property type="molecule type" value="Genomic_DNA"/>
</dbReference>
<comment type="caution">
    <text evidence="1">The sequence shown here is derived from an EMBL/GenBank/DDBJ whole genome shotgun (WGS) entry which is preliminary data.</text>
</comment>
<name>A0A1F6DZ44_9BACT</name>
<evidence type="ECO:0000313" key="1">
    <source>
        <dbReference type="EMBL" id="OGG66560.1"/>
    </source>
</evidence>
<sequence length="81" mass="9418">MEDSNVWEVERREVRTFSHQSASWRFFVPEGCGKVVSTIEIGIELFRLKRHIEVVNQPTPEDLRSAKKLEDNYKAALATLK</sequence>
<accession>A0A1F6DZ44</accession>
<proteinExistence type="predicted"/>
<protein>
    <submittedName>
        <fullName evidence="1">Uncharacterized protein</fullName>
    </submittedName>
</protein>
<reference evidence="1 2" key="1">
    <citation type="journal article" date="2016" name="Nat. Commun.">
        <title>Thousands of microbial genomes shed light on interconnected biogeochemical processes in an aquifer system.</title>
        <authorList>
            <person name="Anantharaman K."/>
            <person name="Brown C.T."/>
            <person name="Hug L.A."/>
            <person name="Sharon I."/>
            <person name="Castelle C.J."/>
            <person name="Probst A.J."/>
            <person name="Thomas B.C."/>
            <person name="Singh A."/>
            <person name="Wilkins M.J."/>
            <person name="Karaoz U."/>
            <person name="Brodie E.L."/>
            <person name="Williams K.H."/>
            <person name="Hubbard S.S."/>
            <person name="Banfield J.F."/>
        </authorList>
    </citation>
    <scope>NUCLEOTIDE SEQUENCE [LARGE SCALE GENOMIC DNA]</scope>
</reference>
<evidence type="ECO:0000313" key="2">
    <source>
        <dbReference type="Proteomes" id="UP000177652"/>
    </source>
</evidence>
<dbReference type="AlphaFoldDB" id="A0A1F6DZ44"/>
<dbReference type="STRING" id="1798497.A3D71_02795"/>